<gene>
    <name evidence="1" type="ordered locus">MK1288</name>
</gene>
<name>Q8TVV0_METKA</name>
<organism evidence="1 2">
    <name type="scientific">Methanopyrus kandleri (strain AV19 / DSM 6324 / JCM 9639 / NBRC 100938)</name>
    <dbReference type="NCBI Taxonomy" id="190192"/>
    <lineage>
        <taxon>Archaea</taxon>
        <taxon>Methanobacteriati</taxon>
        <taxon>Methanobacteriota</taxon>
        <taxon>Methanomada group</taxon>
        <taxon>Methanopyri</taxon>
        <taxon>Methanopyrales</taxon>
        <taxon>Methanopyraceae</taxon>
        <taxon>Methanopyrus</taxon>
    </lineage>
</organism>
<dbReference type="GeneID" id="1477883"/>
<proteinExistence type="predicted"/>
<evidence type="ECO:0000313" key="2">
    <source>
        <dbReference type="Proteomes" id="UP000001826"/>
    </source>
</evidence>
<dbReference type="HOGENOM" id="CLU_870479_0_0_2"/>
<protein>
    <submittedName>
        <fullName evidence="1">Uncharacterized secreted protein specific for M.kandleri, MK-3 family</fullName>
    </submittedName>
</protein>
<dbReference type="EnsemblBacteria" id="AAM02501">
    <property type="protein sequence ID" value="AAM02501"/>
    <property type="gene ID" value="MK1288"/>
</dbReference>
<evidence type="ECO:0000313" key="1">
    <source>
        <dbReference type="EMBL" id="AAM02501.1"/>
    </source>
</evidence>
<dbReference type="STRING" id="190192.MK1288"/>
<dbReference type="KEGG" id="mka:MK1288"/>
<dbReference type="Proteomes" id="UP000001826">
    <property type="component" value="Chromosome"/>
</dbReference>
<dbReference type="AlphaFoldDB" id="Q8TVV0"/>
<reference evidence="1 2" key="1">
    <citation type="journal article" date="2002" name="Proc. Natl. Acad. Sci. U.S.A.">
        <title>The complete genome of hyperthermophile Methanopyrus kandleri AV19 and monophyly of archaeal methanogens.</title>
        <authorList>
            <person name="Slesarev A.I."/>
            <person name="Mezhevaya K.V."/>
            <person name="Makarova K.S."/>
            <person name="Polushin N.N."/>
            <person name="Shcherbinina O.V."/>
            <person name="Shakhova V.V."/>
            <person name="Belova G.I."/>
            <person name="Aravind L."/>
            <person name="Natale D.A."/>
            <person name="Rogozin I.B."/>
            <person name="Tatusov R.L."/>
            <person name="Wolf Y.I."/>
            <person name="Stetter K.O."/>
            <person name="Malykh A.G."/>
            <person name="Koonin E.V."/>
            <person name="Kozyavkin S.A."/>
        </authorList>
    </citation>
    <scope>NUCLEOTIDE SEQUENCE [LARGE SCALE GENOMIC DNA]</scope>
    <source>
        <strain evidence="2">AV19 / DSM 6324 / JCM 9639 / NBRC 100938</strain>
    </source>
</reference>
<dbReference type="EMBL" id="AE009439">
    <property type="protein sequence ID" value="AAM02501.1"/>
    <property type="molecule type" value="Genomic_DNA"/>
</dbReference>
<keyword evidence="2" id="KW-1185">Reference proteome</keyword>
<dbReference type="InParanoid" id="Q8TVV0"/>
<dbReference type="PaxDb" id="190192-MK1288"/>
<accession>Q8TVV0</accession>
<dbReference type="RefSeq" id="WP_011019656.1">
    <property type="nucleotide sequence ID" value="NC_003551.1"/>
</dbReference>
<sequence length="324" mass="36037">MLPYLVLGLVLALAPASGEPLIQGSLSKDLDYLHEYFQKQVLPKWRDEPHVIADHPARRFCYLPGKDVFVTGAPEVRVEPGSIRMEVQLGRRIIQVARDVQGPAVVVVPGVSYYKVMALAGQYVCEVGEVILAGRPPRFAAVLKRDDQVIAREDLGELFLADVEYWVYSDRVVMRVLGFRPEGGWSRYREGEPLAITVTFDLGGGRILVDRVKVTDAALVERMRELSRSLEGPVLGSVLRTGSGVEPLFVDFEPREGDPLVRFIERVFGMYEQGASEEELREVMSEHPNVEFLFPEKGGGTTSGIPVWVLPLLPVPLAGRRDDA</sequence>